<evidence type="ECO:0000313" key="1">
    <source>
        <dbReference type="EMBL" id="KAK3712942.1"/>
    </source>
</evidence>
<dbReference type="EMBL" id="JAUTXU010000066">
    <property type="protein sequence ID" value="KAK3712942.1"/>
    <property type="molecule type" value="Genomic_DNA"/>
</dbReference>
<proteinExistence type="predicted"/>
<name>A0ACC3NAV7_9PEZI</name>
<reference evidence="1" key="1">
    <citation type="submission" date="2023-07" db="EMBL/GenBank/DDBJ databases">
        <title>Black Yeasts Isolated from many extreme environments.</title>
        <authorList>
            <person name="Coleine C."/>
            <person name="Stajich J.E."/>
            <person name="Selbmann L."/>
        </authorList>
    </citation>
    <scope>NUCLEOTIDE SEQUENCE</scope>
    <source>
        <strain evidence="1">CCFEE 5714</strain>
    </source>
</reference>
<organism evidence="1 2">
    <name type="scientific">Vermiconidia calcicola</name>
    <dbReference type="NCBI Taxonomy" id="1690605"/>
    <lineage>
        <taxon>Eukaryota</taxon>
        <taxon>Fungi</taxon>
        <taxon>Dikarya</taxon>
        <taxon>Ascomycota</taxon>
        <taxon>Pezizomycotina</taxon>
        <taxon>Dothideomycetes</taxon>
        <taxon>Dothideomycetidae</taxon>
        <taxon>Mycosphaerellales</taxon>
        <taxon>Extremaceae</taxon>
        <taxon>Vermiconidia</taxon>
    </lineage>
</organism>
<comment type="caution">
    <text evidence="1">The sequence shown here is derived from an EMBL/GenBank/DDBJ whole genome shotgun (WGS) entry which is preliminary data.</text>
</comment>
<protein>
    <submittedName>
        <fullName evidence="1">Uncharacterized protein</fullName>
    </submittedName>
</protein>
<keyword evidence="2" id="KW-1185">Reference proteome</keyword>
<accession>A0ACC3NAV7</accession>
<evidence type="ECO:0000313" key="2">
    <source>
        <dbReference type="Proteomes" id="UP001281147"/>
    </source>
</evidence>
<sequence length="337" mass="37942">MDAKKLSDAKDESLLQKADDKTKAALTRLWNNTPQWMQDNRYIHSGYRPQSNSYRKSASSLTHLHNESVNIWTHLVGAVLAAVAALTLYGNVQPRFKMADRDDVMVFSCYFLGAIGCLGMSATYHTISNHSEAVAKFGNRLDYMGIVMLIWGSFIPSIYYGFSAEPNWIRLYWTMISSIGACTLVVVLYPKFRSPEWRPVRALMFSAVGLSAVVPVLHGLKMYGRKQLELQMGLSWVVSQGILYILGAAIYAVRQQSRKIPSIHKLIRKQARIPERWKPGVFDIWGNSHQIFHVLVVLAAAAHLVGLLKAFDYEHSFRTGVMSGYDSIRRLGGPRTA</sequence>
<gene>
    <name evidence="1" type="ORF">LTR37_008827</name>
</gene>
<dbReference type="Proteomes" id="UP001281147">
    <property type="component" value="Unassembled WGS sequence"/>
</dbReference>